<dbReference type="SUPFAM" id="SSF88697">
    <property type="entry name" value="PUA domain-like"/>
    <property type="match status" value="1"/>
</dbReference>
<keyword evidence="16" id="KW-1185">Reference proteome</keyword>
<evidence type="ECO:0000256" key="4">
    <source>
        <dbReference type="ARBA" id="ARBA00013673"/>
    </source>
</evidence>
<evidence type="ECO:0000256" key="2">
    <source>
        <dbReference type="ARBA" id="ARBA00005528"/>
    </source>
</evidence>
<evidence type="ECO:0000256" key="9">
    <source>
        <dbReference type="ARBA" id="ARBA00022691"/>
    </source>
</evidence>
<name>A0A7H0HAE3_9ACTN</name>
<gene>
    <name evidence="15" type="ORF">H9L22_06620</name>
</gene>
<evidence type="ECO:0000256" key="7">
    <source>
        <dbReference type="ARBA" id="ARBA00022603"/>
    </source>
</evidence>
<feature type="domain" description="Ribosomal RNA small subunit methyltransferase E methyltransferase" evidence="13">
    <location>
        <begin position="82"/>
        <end position="236"/>
    </location>
</feature>
<sequence length="245" mass="25253">MTDALYLVDFDAAPVPGTEIAVEGDEAHHAVAVKRLAVGEGVLLGNGRGLGVRGTVTAVDKRRFVVAVAEALPAPVEGIAWTTVQALAKGDRSELAVQMATEVGARSIVAWQASRSIVRWQGDRGAKALEKWRATAREATKQARRLWLPDVEAAGTARVCELIAAADVALVLHEDAVDHIAAVDLPASGTGLIIVGPEGGIAPAELDAFVAAGARAVLVSDGVLRTSTAAAVALGQLDALARVRA</sequence>
<keyword evidence="9 12" id="KW-0949">S-adenosyl-L-methionine</keyword>
<dbReference type="GO" id="GO:0070042">
    <property type="term" value="F:rRNA (uridine-N3-)-methyltransferase activity"/>
    <property type="evidence" value="ECO:0007669"/>
    <property type="project" value="TreeGrafter"/>
</dbReference>
<evidence type="ECO:0000313" key="15">
    <source>
        <dbReference type="EMBL" id="QNP57509.1"/>
    </source>
</evidence>
<dbReference type="Proteomes" id="UP000516117">
    <property type="component" value="Chromosome"/>
</dbReference>
<dbReference type="GO" id="GO:0005737">
    <property type="term" value="C:cytoplasm"/>
    <property type="evidence" value="ECO:0007669"/>
    <property type="project" value="UniProtKB-SubCell"/>
</dbReference>
<keyword evidence="5 12" id="KW-0963">Cytoplasm</keyword>
<comment type="catalytic activity">
    <reaction evidence="11 12">
        <text>uridine(1498) in 16S rRNA + S-adenosyl-L-methionine = N(3)-methyluridine(1498) in 16S rRNA + S-adenosyl-L-homocysteine + H(+)</text>
        <dbReference type="Rhea" id="RHEA:42920"/>
        <dbReference type="Rhea" id="RHEA-COMP:10283"/>
        <dbReference type="Rhea" id="RHEA-COMP:10284"/>
        <dbReference type="ChEBI" id="CHEBI:15378"/>
        <dbReference type="ChEBI" id="CHEBI:57856"/>
        <dbReference type="ChEBI" id="CHEBI:59789"/>
        <dbReference type="ChEBI" id="CHEBI:65315"/>
        <dbReference type="ChEBI" id="CHEBI:74502"/>
        <dbReference type="EC" id="2.1.1.193"/>
    </reaction>
</comment>
<dbReference type="PANTHER" id="PTHR30027">
    <property type="entry name" value="RIBOSOMAL RNA SMALL SUBUNIT METHYLTRANSFERASE E"/>
    <property type="match status" value="1"/>
</dbReference>
<evidence type="ECO:0000313" key="16">
    <source>
        <dbReference type="Proteomes" id="UP000516117"/>
    </source>
</evidence>
<dbReference type="GO" id="GO:0070475">
    <property type="term" value="P:rRNA base methylation"/>
    <property type="evidence" value="ECO:0007669"/>
    <property type="project" value="TreeGrafter"/>
</dbReference>
<evidence type="ECO:0000256" key="3">
    <source>
        <dbReference type="ARBA" id="ARBA00012328"/>
    </source>
</evidence>
<dbReference type="Gene3D" id="3.40.1280.10">
    <property type="match status" value="1"/>
</dbReference>
<dbReference type="InterPro" id="IPR046886">
    <property type="entry name" value="RsmE_MTase_dom"/>
</dbReference>
<protein>
    <recommendedName>
        <fullName evidence="4 12">Ribosomal RNA small subunit methyltransferase E</fullName>
        <ecNumber evidence="3 12">2.1.1.193</ecNumber>
    </recommendedName>
</protein>
<evidence type="ECO:0000256" key="5">
    <source>
        <dbReference type="ARBA" id="ARBA00022490"/>
    </source>
</evidence>
<proteinExistence type="inferred from homology"/>
<evidence type="ECO:0000256" key="1">
    <source>
        <dbReference type="ARBA" id="ARBA00004496"/>
    </source>
</evidence>
<dbReference type="Gene3D" id="2.40.240.20">
    <property type="entry name" value="Hypothetical PUA domain-like, domain 1"/>
    <property type="match status" value="1"/>
</dbReference>
<feature type="domain" description="Ribosomal RNA small subunit methyltransferase E PUA-like" evidence="14">
    <location>
        <begin position="23"/>
        <end position="66"/>
    </location>
</feature>
<evidence type="ECO:0000256" key="8">
    <source>
        <dbReference type="ARBA" id="ARBA00022679"/>
    </source>
</evidence>
<dbReference type="EC" id="2.1.1.193" evidence="3 12"/>
<organism evidence="15 16">
    <name type="scientific">Tessaracoccus defluvii</name>
    <dbReference type="NCBI Taxonomy" id="1285901"/>
    <lineage>
        <taxon>Bacteria</taxon>
        <taxon>Bacillati</taxon>
        <taxon>Actinomycetota</taxon>
        <taxon>Actinomycetes</taxon>
        <taxon>Propionibacteriales</taxon>
        <taxon>Propionibacteriaceae</taxon>
        <taxon>Tessaracoccus</taxon>
    </lineage>
</organism>
<dbReference type="NCBIfam" id="NF008693">
    <property type="entry name" value="PRK11713.2-3"/>
    <property type="match status" value="1"/>
</dbReference>
<dbReference type="InterPro" id="IPR015947">
    <property type="entry name" value="PUA-like_sf"/>
</dbReference>
<keyword evidence="6 12" id="KW-0698">rRNA processing</keyword>
<evidence type="ECO:0000256" key="12">
    <source>
        <dbReference type="PIRNR" id="PIRNR015601"/>
    </source>
</evidence>
<dbReference type="PIRSF" id="PIRSF015601">
    <property type="entry name" value="MTase_slr0722"/>
    <property type="match status" value="1"/>
</dbReference>
<dbReference type="InterPro" id="IPR006700">
    <property type="entry name" value="RsmE"/>
</dbReference>
<evidence type="ECO:0000256" key="10">
    <source>
        <dbReference type="ARBA" id="ARBA00025699"/>
    </source>
</evidence>
<dbReference type="CDD" id="cd18084">
    <property type="entry name" value="RsmE-like"/>
    <property type="match status" value="1"/>
</dbReference>
<comment type="similarity">
    <text evidence="2 12">Belongs to the RNA methyltransferase RsmE family.</text>
</comment>
<keyword evidence="8 12" id="KW-0808">Transferase</keyword>
<dbReference type="RefSeq" id="WP_187722597.1">
    <property type="nucleotide sequence ID" value="NZ_BAABBL010000003.1"/>
</dbReference>
<accession>A0A7H0HAE3</accession>
<dbReference type="EMBL" id="CP060789">
    <property type="protein sequence ID" value="QNP57509.1"/>
    <property type="molecule type" value="Genomic_DNA"/>
</dbReference>
<reference evidence="15 16" key="1">
    <citation type="submission" date="2020-08" db="EMBL/GenBank/DDBJ databases">
        <title>Genome sequence of Tessaracoccus defluvii JCM 17540T.</title>
        <authorList>
            <person name="Hyun D.-W."/>
            <person name="Bae J.-W."/>
        </authorList>
    </citation>
    <scope>NUCLEOTIDE SEQUENCE [LARGE SCALE GENOMIC DNA]</scope>
    <source>
        <strain evidence="15 16">JCM 17540</strain>
    </source>
</reference>
<dbReference type="SUPFAM" id="SSF75217">
    <property type="entry name" value="alpha/beta knot"/>
    <property type="match status" value="1"/>
</dbReference>
<evidence type="ECO:0000256" key="6">
    <source>
        <dbReference type="ARBA" id="ARBA00022552"/>
    </source>
</evidence>
<dbReference type="InterPro" id="IPR046887">
    <property type="entry name" value="RsmE_PUA-like"/>
</dbReference>
<dbReference type="InterPro" id="IPR029028">
    <property type="entry name" value="Alpha/beta_knot_MTases"/>
</dbReference>
<dbReference type="InterPro" id="IPR029026">
    <property type="entry name" value="tRNA_m1G_MTases_N"/>
</dbReference>
<dbReference type="PANTHER" id="PTHR30027:SF3">
    <property type="entry name" value="16S RRNA (URACIL(1498)-N(3))-METHYLTRANSFERASE"/>
    <property type="match status" value="1"/>
</dbReference>
<comment type="function">
    <text evidence="10 12">Specifically methylates the N3 position of the uracil ring of uridine 1498 (m3U1498) in 16S rRNA. Acts on the fully assembled 30S ribosomal subunit.</text>
</comment>
<dbReference type="Pfam" id="PF20260">
    <property type="entry name" value="PUA_4"/>
    <property type="match status" value="1"/>
</dbReference>
<dbReference type="AlphaFoldDB" id="A0A7H0HAE3"/>
<evidence type="ECO:0000259" key="14">
    <source>
        <dbReference type="Pfam" id="PF20260"/>
    </source>
</evidence>
<dbReference type="Pfam" id="PF04452">
    <property type="entry name" value="Methyltrans_RNA"/>
    <property type="match status" value="1"/>
</dbReference>
<evidence type="ECO:0000256" key="11">
    <source>
        <dbReference type="ARBA" id="ARBA00047944"/>
    </source>
</evidence>
<keyword evidence="7 12" id="KW-0489">Methyltransferase</keyword>
<dbReference type="NCBIfam" id="TIGR00046">
    <property type="entry name" value="RsmE family RNA methyltransferase"/>
    <property type="match status" value="1"/>
</dbReference>
<dbReference type="KEGG" id="tdf:H9L22_06620"/>
<comment type="subcellular location">
    <subcellularLocation>
        <location evidence="1 12">Cytoplasm</location>
    </subcellularLocation>
</comment>
<evidence type="ECO:0000259" key="13">
    <source>
        <dbReference type="Pfam" id="PF04452"/>
    </source>
</evidence>